<keyword evidence="1" id="KW-0812">Transmembrane</keyword>
<keyword evidence="3" id="KW-1185">Reference proteome</keyword>
<feature type="transmembrane region" description="Helical" evidence="1">
    <location>
        <begin position="7"/>
        <end position="27"/>
    </location>
</feature>
<dbReference type="RefSeq" id="WP_092756341.1">
    <property type="nucleotide sequence ID" value="NZ_FOCG01000004.1"/>
</dbReference>
<sequence length="132" mass="14827">MTSKKTGIFLVLLLVSICINIIIYSYALHKSSASSIIGTYCTGTGISENDKYIVFSRDGSYTCYKQYKVLEVGKYETTDSTIYTLFSQENALERAVVYNGSNTVYVFDTEKHVASYDRISSLPTFINVTMRS</sequence>
<evidence type="ECO:0000313" key="3">
    <source>
        <dbReference type="Proteomes" id="UP000199158"/>
    </source>
</evidence>
<keyword evidence="1" id="KW-0472">Membrane</keyword>
<protein>
    <submittedName>
        <fullName evidence="2">Uncharacterized protein</fullName>
    </submittedName>
</protein>
<accession>A0A1H8E0U8</accession>
<dbReference type="OrthoDB" id="3035495at2"/>
<reference evidence="2 3" key="1">
    <citation type="submission" date="2016-10" db="EMBL/GenBank/DDBJ databases">
        <authorList>
            <person name="de Groot N.N."/>
        </authorList>
    </citation>
    <scope>NUCLEOTIDE SEQUENCE [LARGE SCALE GENOMIC DNA]</scope>
    <source>
        <strain evidence="2 3">CGMCC 1.5070</strain>
    </source>
</reference>
<keyword evidence="1" id="KW-1133">Transmembrane helix</keyword>
<organism evidence="2 3">
    <name type="scientific">Hydrogenoanaerobacterium saccharovorans</name>
    <dbReference type="NCBI Taxonomy" id="474960"/>
    <lineage>
        <taxon>Bacteria</taxon>
        <taxon>Bacillati</taxon>
        <taxon>Bacillota</taxon>
        <taxon>Clostridia</taxon>
        <taxon>Eubacteriales</taxon>
        <taxon>Oscillospiraceae</taxon>
        <taxon>Hydrogenoanaerobacterium</taxon>
    </lineage>
</organism>
<dbReference type="Proteomes" id="UP000199158">
    <property type="component" value="Unassembled WGS sequence"/>
</dbReference>
<evidence type="ECO:0000313" key="2">
    <source>
        <dbReference type="EMBL" id="SEN13199.1"/>
    </source>
</evidence>
<proteinExistence type="predicted"/>
<dbReference type="AlphaFoldDB" id="A0A1H8E0U8"/>
<evidence type="ECO:0000256" key="1">
    <source>
        <dbReference type="SAM" id="Phobius"/>
    </source>
</evidence>
<gene>
    <name evidence="2" type="ORF">SAMN05216180_2840</name>
</gene>
<dbReference type="EMBL" id="FOCG01000004">
    <property type="protein sequence ID" value="SEN13199.1"/>
    <property type="molecule type" value="Genomic_DNA"/>
</dbReference>
<name>A0A1H8E0U8_9FIRM</name>